<proteinExistence type="predicted"/>
<name>A0A3B0UMQ7_9ZZZZ</name>
<evidence type="ECO:0000313" key="2">
    <source>
        <dbReference type="EMBL" id="VAW30400.1"/>
    </source>
</evidence>
<gene>
    <name evidence="2" type="ORF">MNBD_CHLOROFLEXI01-403</name>
</gene>
<dbReference type="Pfam" id="PF08241">
    <property type="entry name" value="Methyltransf_11"/>
    <property type="match status" value="1"/>
</dbReference>
<organism evidence="2">
    <name type="scientific">hydrothermal vent metagenome</name>
    <dbReference type="NCBI Taxonomy" id="652676"/>
    <lineage>
        <taxon>unclassified sequences</taxon>
        <taxon>metagenomes</taxon>
        <taxon>ecological metagenomes</taxon>
    </lineage>
</organism>
<dbReference type="EMBL" id="UOEU01000050">
    <property type="protein sequence ID" value="VAW30400.1"/>
    <property type="molecule type" value="Genomic_DNA"/>
</dbReference>
<sequence length="266" mass="29636">MKRKNLTVRNHSPPTSWDDIADWYDGWMGQDGGAYHRQVAIPALLDLLQPVAGERVLDIGAGQGVVASVLQEAGMVYVGLETSSKLVRQARKRHPNGRFLQGDARSLAQVKGINAASFDTAVFLLSIQDIYPLDAVLRSVAWALKPGGRLVILMTHPCFRVPRQSGWGWDKQRKLRYRRIDRYLTALGVPMKAVKQNGRSTKSFHRPLQTYINGLAACGLLVDRVKEIPLRDVDRLANGRLKANKRASAEIPLFLGIRARKLSPNL</sequence>
<dbReference type="Gene3D" id="3.40.50.150">
    <property type="entry name" value="Vaccinia Virus protein VP39"/>
    <property type="match status" value="1"/>
</dbReference>
<dbReference type="AlphaFoldDB" id="A0A3B0UMQ7"/>
<reference evidence="2" key="1">
    <citation type="submission" date="2018-06" db="EMBL/GenBank/DDBJ databases">
        <authorList>
            <person name="Zhirakovskaya E."/>
        </authorList>
    </citation>
    <scope>NUCLEOTIDE SEQUENCE</scope>
</reference>
<dbReference type="InterPro" id="IPR013216">
    <property type="entry name" value="Methyltransf_11"/>
</dbReference>
<dbReference type="SUPFAM" id="SSF53335">
    <property type="entry name" value="S-adenosyl-L-methionine-dependent methyltransferases"/>
    <property type="match status" value="1"/>
</dbReference>
<dbReference type="InterPro" id="IPR029063">
    <property type="entry name" value="SAM-dependent_MTases_sf"/>
</dbReference>
<protein>
    <recommendedName>
        <fullName evidence="1">Methyltransferase type 11 domain-containing protein</fullName>
    </recommendedName>
</protein>
<dbReference type="GO" id="GO:0008757">
    <property type="term" value="F:S-adenosylmethionine-dependent methyltransferase activity"/>
    <property type="evidence" value="ECO:0007669"/>
    <property type="project" value="InterPro"/>
</dbReference>
<dbReference type="PANTHER" id="PTHR43861:SF1">
    <property type="entry name" value="TRANS-ACONITATE 2-METHYLTRANSFERASE"/>
    <property type="match status" value="1"/>
</dbReference>
<dbReference type="CDD" id="cd02440">
    <property type="entry name" value="AdoMet_MTases"/>
    <property type="match status" value="1"/>
</dbReference>
<evidence type="ECO:0000259" key="1">
    <source>
        <dbReference type="Pfam" id="PF08241"/>
    </source>
</evidence>
<dbReference type="PANTHER" id="PTHR43861">
    <property type="entry name" value="TRANS-ACONITATE 2-METHYLTRANSFERASE-RELATED"/>
    <property type="match status" value="1"/>
</dbReference>
<feature type="domain" description="Methyltransferase type 11" evidence="1">
    <location>
        <begin position="57"/>
        <end position="152"/>
    </location>
</feature>
<accession>A0A3B0UMQ7</accession>